<protein>
    <recommendedName>
        <fullName evidence="9">dTTP/UTP pyrophosphatase</fullName>
        <shortName evidence="9">dTTPase/UTPase</shortName>
        <ecNumber evidence="9">3.6.1.9</ecNumber>
    </recommendedName>
    <alternativeName>
        <fullName evidence="9">Nucleoside triphosphate pyrophosphatase</fullName>
    </alternativeName>
    <alternativeName>
        <fullName evidence="9">Nucleotide pyrophosphatase</fullName>
        <shortName evidence="9">Nucleotide PPase</shortName>
    </alternativeName>
</protein>
<reference evidence="10" key="1">
    <citation type="journal article" date="2014" name="Int. J. Syst. Evol. Microbiol.">
        <title>Complete genome sequence of Corynebacterium casei LMG S-19264T (=DSM 44701T), isolated from a smear-ripened cheese.</title>
        <authorList>
            <consortium name="US DOE Joint Genome Institute (JGI-PGF)"/>
            <person name="Walter F."/>
            <person name="Albersmeier A."/>
            <person name="Kalinowski J."/>
            <person name="Ruckert C."/>
        </authorList>
    </citation>
    <scope>NUCLEOTIDE SEQUENCE</scope>
    <source>
        <strain evidence="10">KCTC 23430</strain>
    </source>
</reference>
<comment type="similarity">
    <text evidence="9">Belongs to the Maf family. YhdE subfamily.</text>
</comment>
<organism evidence="10 11">
    <name type="scientific">Parahalioglobus pacificus</name>
    <dbReference type="NCBI Taxonomy" id="930806"/>
    <lineage>
        <taxon>Bacteria</taxon>
        <taxon>Pseudomonadati</taxon>
        <taxon>Pseudomonadota</taxon>
        <taxon>Gammaproteobacteria</taxon>
        <taxon>Cellvibrionales</taxon>
        <taxon>Halieaceae</taxon>
        <taxon>Parahalioglobus</taxon>
    </lineage>
</organism>
<evidence type="ECO:0000256" key="5">
    <source>
        <dbReference type="ARBA" id="ARBA00023080"/>
    </source>
</evidence>
<comment type="function">
    <text evidence="7">Nucleoside triphosphate pyrophosphatase that hydrolyzes 7-methyl-GTP (m(7)GTP). May have a dual role in cell division arrest and in preventing the incorporation of modified nucleotides into cellular nucleic acids.</text>
</comment>
<proteinExistence type="inferred from homology"/>
<comment type="caution">
    <text evidence="9">Lacks conserved residue(s) required for the propagation of feature annotation.</text>
</comment>
<dbReference type="Pfam" id="PF02545">
    <property type="entry name" value="Maf"/>
    <property type="match status" value="1"/>
</dbReference>
<dbReference type="AlphaFoldDB" id="A0A918XC34"/>
<keyword evidence="4 9" id="KW-0378">Hydrolase</keyword>
<keyword evidence="3 9" id="KW-0963">Cytoplasm</keyword>
<accession>A0A918XC34</accession>
<evidence type="ECO:0000256" key="2">
    <source>
        <dbReference type="ARBA" id="ARBA00004496"/>
    </source>
</evidence>
<dbReference type="EMBL" id="BMYM01000001">
    <property type="protein sequence ID" value="GHD25752.1"/>
    <property type="molecule type" value="Genomic_DNA"/>
</dbReference>
<dbReference type="PIRSF" id="PIRSF006305">
    <property type="entry name" value="Maf"/>
    <property type="match status" value="1"/>
</dbReference>
<comment type="catalytic activity">
    <reaction evidence="9">
        <text>UTP + H2O = UMP + diphosphate + H(+)</text>
        <dbReference type="Rhea" id="RHEA:29395"/>
        <dbReference type="ChEBI" id="CHEBI:15377"/>
        <dbReference type="ChEBI" id="CHEBI:15378"/>
        <dbReference type="ChEBI" id="CHEBI:33019"/>
        <dbReference type="ChEBI" id="CHEBI:46398"/>
        <dbReference type="ChEBI" id="CHEBI:57865"/>
        <dbReference type="EC" id="3.6.1.9"/>
    </reaction>
</comment>
<dbReference type="EC" id="3.6.1.9" evidence="9"/>
<feature type="site" description="Important for substrate specificity" evidence="9">
    <location>
        <position position="12"/>
    </location>
</feature>
<dbReference type="InterPro" id="IPR003697">
    <property type="entry name" value="Maf-like"/>
</dbReference>
<dbReference type="HAMAP" id="MF_00528">
    <property type="entry name" value="Maf"/>
    <property type="match status" value="1"/>
</dbReference>
<evidence type="ECO:0000256" key="6">
    <source>
        <dbReference type="ARBA" id="ARBA00050213"/>
    </source>
</evidence>
<sequence>MTQLILASASPRRHALLTQLGVSFSVQSADIDETPMPAEAAREYVERIASEKAKTVAAFYPNCAVLAADTSVVVDGDILGKPADARAGLAMLARLSGRTHQVMTGICLIANSSSIVESVITDVTFAGLDRATCEAYLATDEPYDKAGGYGIQGLGGAFVTSIQGSYSNVVGLPLHETWALLTAQGIPSHLTTGDLRNE</sequence>
<dbReference type="CDD" id="cd00555">
    <property type="entry name" value="Maf"/>
    <property type="match status" value="1"/>
</dbReference>
<evidence type="ECO:0000256" key="8">
    <source>
        <dbReference type="ARBA" id="ARBA00060749"/>
    </source>
</evidence>
<comment type="caution">
    <text evidence="10">The sequence shown here is derived from an EMBL/GenBank/DDBJ whole genome shotgun (WGS) entry which is preliminary data.</text>
</comment>
<dbReference type="Gene3D" id="3.90.950.10">
    <property type="match status" value="1"/>
</dbReference>
<comment type="cofactor">
    <cofactor evidence="1 9">
        <name>a divalent metal cation</name>
        <dbReference type="ChEBI" id="CHEBI:60240"/>
    </cofactor>
</comment>
<evidence type="ECO:0000256" key="3">
    <source>
        <dbReference type="ARBA" id="ARBA00022490"/>
    </source>
</evidence>
<dbReference type="FunFam" id="3.90.950.10:FF:000005">
    <property type="entry name" value="7-methyl-GTP pyrophosphatase"/>
    <property type="match status" value="1"/>
</dbReference>
<dbReference type="GO" id="GO:0005737">
    <property type="term" value="C:cytoplasm"/>
    <property type="evidence" value="ECO:0007669"/>
    <property type="project" value="UniProtKB-SubCell"/>
</dbReference>
<comment type="catalytic activity">
    <reaction evidence="6">
        <text>N(7)-methyl-GTP + H2O = N(7)-methyl-GMP + diphosphate + H(+)</text>
        <dbReference type="Rhea" id="RHEA:58744"/>
        <dbReference type="ChEBI" id="CHEBI:15377"/>
        <dbReference type="ChEBI" id="CHEBI:15378"/>
        <dbReference type="ChEBI" id="CHEBI:33019"/>
        <dbReference type="ChEBI" id="CHEBI:58285"/>
        <dbReference type="ChEBI" id="CHEBI:87133"/>
    </reaction>
</comment>
<dbReference type="GO" id="GO:0009117">
    <property type="term" value="P:nucleotide metabolic process"/>
    <property type="evidence" value="ECO:0007669"/>
    <property type="project" value="UniProtKB-KW"/>
</dbReference>
<dbReference type="Proteomes" id="UP000644693">
    <property type="component" value="Unassembled WGS sequence"/>
</dbReference>
<evidence type="ECO:0000313" key="11">
    <source>
        <dbReference type="Proteomes" id="UP000644693"/>
    </source>
</evidence>
<comment type="subcellular location">
    <subcellularLocation>
        <location evidence="2 9">Cytoplasm</location>
    </subcellularLocation>
</comment>
<reference evidence="10" key="2">
    <citation type="submission" date="2020-09" db="EMBL/GenBank/DDBJ databases">
        <authorList>
            <person name="Sun Q."/>
            <person name="Kim S."/>
        </authorList>
    </citation>
    <scope>NUCLEOTIDE SEQUENCE</scope>
    <source>
        <strain evidence="10">KCTC 23430</strain>
    </source>
</reference>
<dbReference type="RefSeq" id="WP_189474305.1">
    <property type="nucleotide sequence ID" value="NZ_BMYM01000001.1"/>
</dbReference>
<keyword evidence="5 9" id="KW-0546">Nucleotide metabolism</keyword>
<keyword evidence="11" id="KW-1185">Reference proteome</keyword>
<dbReference type="NCBIfam" id="TIGR00172">
    <property type="entry name" value="maf"/>
    <property type="match status" value="1"/>
</dbReference>
<feature type="site" description="Important for substrate specificity" evidence="9">
    <location>
        <position position="152"/>
    </location>
</feature>
<feature type="site" description="Important for substrate specificity" evidence="9">
    <location>
        <position position="70"/>
    </location>
</feature>
<evidence type="ECO:0000256" key="4">
    <source>
        <dbReference type="ARBA" id="ARBA00022801"/>
    </source>
</evidence>
<dbReference type="GO" id="GO:0047429">
    <property type="term" value="F:nucleoside triphosphate diphosphatase activity"/>
    <property type="evidence" value="ECO:0007669"/>
    <property type="project" value="UniProtKB-EC"/>
</dbReference>
<dbReference type="InterPro" id="IPR029001">
    <property type="entry name" value="ITPase-like_fam"/>
</dbReference>
<evidence type="ECO:0000256" key="7">
    <source>
        <dbReference type="ARBA" id="ARBA00053369"/>
    </source>
</evidence>
<evidence type="ECO:0000256" key="1">
    <source>
        <dbReference type="ARBA" id="ARBA00001968"/>
    </source>
</evidence>
<name>A0A918XC34_9GAMM</name>
<dbReference type="PANTHER" id="PTHR43213:SF5">
    <property type="entry name" value="BIFUNCTIONAL DTTP_UTP PYROPHOSPHATASE_METHYLTRANSFERASE PROTEIN-RELATED"/>
    <property type="match status" value="1"/>
</dbReference>
<dbReference type="SUPFAM" id="SSF52972">
    <property type="entry name" value="ITPase-like"/>
    <property type="match status" value="1"/>
</dbReference>
<comment type="similarity">
    <text evidence="8">Belongs to the Maf family. YceF subfamily.</text>
</comment>
<comment type="function">
    <text evidence="9">Nucleoside triphosphate pyrophosphatase that hydrolyzes dTTP and UTP. May have a dual role in cell division arrest and in preventing the incorporation of modified nucleotides into cellular nucleic acids.</text>
</comment>
<comment type="catalytic activity">
    <reaction evidence="9">
        <text>dTTP + H2O = dTMP + diphosphate + H(+)</text>
        <dbReference type="Rhea" id="RHEA:28534"/>
        <dbReference type="ChEBI" id="CHEBI:15377"/>
        <dbReference type="ChEBI" id="CHEBI:15378"/>
        <dbReference type="ChEBI" id="CHEBI:33019"/>
        <dbReference type="ChEBI" id="CHEBI:37568"/>
        <dbReference type="ChEBI" id="CHEBI:63528"/>
        <dbReference type="EC" id="3.6.1.9"/>
    </reaction>
</comment>
<gene>
    <name evidence="10" type="primary">yhdE</name>
    <name evidence="10" type="ORF">GCM10007053_01940</name>
</gene>
<evidence type="ECO:0000256" key="9">
    <source>
        <dbReference type="HAMAP-Rule" id="MF_00528"/>
    </source>
</evidence>
<feature type="active site" description="Proton acceptor" evidence="9">
    <location>
        <position position="69"/>
    </location>
</feature>
<dbReference type="PANTHER" id="PTHR43213">
    <property type="entry name" value="BIFUNCTIONAL DTTP/UTP PYROPHOSPHATASE/METHYLTRANSFERASE PROTEIN-RELATED"/>
    <property type="match status" value="1"/>
</dbReference>
<evidence type="ECO:0000313" key="10">
    <source>
        <dbReference type="EMBL" id="GHD25752.1"/>
    </source>
</evidence>